<name>A0A0I9S361_BACFG</name>
<comment type="caution">
    <text evidence="4">The sequence shown here is derived from an EMBL/GenBank/DDBJ whole genome shotgun (WGS) entry which is preliminary data.</text>
</comment>
<dbReference type="EMBL" id="QSDG01000029">
    <property type="protein sequence ID" value="RGY64603.1"/>
    <property type="molecule type" value="Genomic_DNA"/>
</dbReference>
<feature type="domain" description="Endonuclease/exonuclease/phosphatase" evidence="2">
    <location>
        <begin position="106"/>
        <end position="352"/>
    </location>
</feature>
<dbReference type="GO" id="GO:0006506">
    <property type="term" value="P:GPI anchor biosynthetic process"/>
    <property type="evidence" value="ECO:0007669"/>
    <property type="project" value="TreeGrafter"/>
</dbReference>
<evidence type="ECO:0000313" key="3">
    <source>
        <dbReference type="EMBL" id="RGY64603.1"/>
    </source>
</evidence>
<dbReference type="InterPro" id="IPR036691">
    <property type="entry name" value="Endo/exonu/phosph_ase_sf"/>
</dbReference>
<dbReference type="RefSeq" id="WP_005805302.1">
    <property type="nucleotide sequence ID" value="NZ_CAXSXC010000013.1"/>
</dbReference>
<sequence>MGKKAVSKLFYYTSVALTFALAGVTITGAFAGHVPPESSTLIPFIGLLLSGLLLINLAAAIYWGIRRRFWIVIPLIAIAANWQYLGRIFQPPFPAEKGGGKTLKIATYNVDSFGNEQSGYSCKEIAKYMEEHQVDIVCLQEFAANRYFTADSIRNTFANWQYVIIPQAPDSISILQIALFSKYPVKDSKLITYPDSRNCSMWCDLDVDGQTVRVFNNHLQTTEVSQNKRRLERELAKNELTGREEAAARQLLEGLNENFRKRAAQAKTLEQLIRTTPYPILVCGDFNSLPSSYTYSTVKGDNLQDGFQTCGHGYMYTFRYFKRLLRIDYIFHSKEFKGVDYYSPDLDLCSDHNPVVMEVKM</sequence>
<dbReference type="InterPro" id="IPR051916">
    <property type="entry name" value="GPI-anchor_lipid_remodeler"/>
</dbReference>
<keyword evidence="1" id="KW-0812">Transmembrane</keyword>
<dbReference type="Proteomes" id="UP000284614">
    <property type="component" value="Unassembled WGS sequence"/>
</dbReference>
<gene>
    <name evidence="4" type="ORF">DW228_17110</name>
    <name evidence="3" type="ORF">DXA27_21440</name>
</gene>
<protein>
    <submittedName>
        <fullName evidence="4">Endonuclease</fullName>
    </submittedName>
</protein>
<evidence type="ECO:0000313" key="5">
    <source>
        <dbReference type="Proteomes" id="UP000266644"/>
    </source>
</evidence>
<accession>A0A0I9S361</accession>
<evidence type="ECO:0000313" key="4">
    <source>
        <dbReference type="EMBL" id="RHH08711.1"/>
    </source>
</evidence>
<proteinExistence type="predicted"/>
<keyword evidence="4" id="KW-0255">Endonuclease</keyword>
<evidence type="ECO:0000259" key="2">
    <source>
        <dbReference type="Pfam" id="PF03372"/>
    </source>
</evidence>
<evidence type="ECO:0000313" key="6">
    <source>
        <dbReference type="Proteomes" id="UP000284614"/>
    </source>
</evidence>
<dbReference type="EMBL" id="QRJE01000028">
    <property type="protein sequence ID" value="RHH08711.1"/>
    <property type="molecule type" value="Genomic_DNA"/>
</dbReference>
<dbReference type="SUPFAM" id="SSF56219">
    <property type="entry name" value="DNase I-like"/>
    <property type="match status" value="1"/>
</dbReference>
<dbReference type="PANTHER" id="PTHR14859:SF15">
    <property type="entry name" value="ENDONUCLEASE_EXONUCLEASE_PHOSPHATASE DOMAIN-CONTAINING PROTEIN"/>
    <property type="match status" value="1"/>
</dbReference>
<dbReference type="InterPro" id="IPR005135">
    <property type="entry name" value="Endo/exonuclease/phosphatase"/>
</dbReference>
<evidence type="ECO:0000256" key="1">
    <source>
        <dbReference type="SAM" id="Phobius"/>
    </source>
</evidence>
<dbReference type="CDD" id="cd09084">
    <property type="entry name" value="EEP-2"/>
    <property type="match status" value="1"/>
</dbReference>
<dbReference type="PANTHER" id="PTHR14859">
    <property type="entry name" value="CALCOFLUOR WHITE HYPERSENSITIVE PROTEIN PRECURSOR"/>
    <property type="match status" value="1"/>
</dbReference>
<reference evidence="5 6" key="1">
    <citation type="submission" date="2018-08" db="EMBL/GenBank/DDBJ databases">
        <title>A genome reference for cultivated species of the human gut microbiota.</title>
        <authorList>
            <person name="Zou Y."/>
            <person name="Xue W."/>
            <person name="Luo G."/>
        </authorList>
    </citation>
    <scope>NUCLEOTIDE SEQUENCE [LARGE SCALE GENOMIC DNA]</scope>
    <source>
        <strain evidence="4 5">AM18-6</strain>
        <strain evidence="3 6">OF01-1</strain>
    </source>
</reference>
<dbReference type="GO" id="GO:0016020">
    <property type="term" value="C:membrane"/>
    <property type="evidence" value="ECO:0007669"/>
    <property type="project" value="GOC"/>
</dbReference>
<keyword evidence="1" id="KW-1133">Transmembrane helix</keyword>
<dbReference type="Proteomes" id="UP000266644">
    <property type="component" value="Unassembled WGS sequence"/>
</dbReference>
<keyword evidence="4" id="KW-0378">Hydrolase</keyword>
<organism evidence="4 5">
    <name type="scientific">Bacteroides fragilis</name>
    <dbReference type="NCBI Taxonomy" id="817"/>
    <lineage>
        <taxon>Bacteria</taxon>
        <taxon>Pseudomonadati</taxon>
        <taxon>Bacteroidota</taxon>
        <taxon>Bacteroidia</taxon>
        <taxon>Bacteroidales</taxon>
        <taxon>Bacteroidaceae</taxon>
        <taxon>Bacteroides</taxon>
    </lineage>
</organism>
<feature type="transmembrane region" description="Helical" evidence="1">
    <location>
        <begin position="69"/>
        <end position="85"/>
    </location>
</feature>
<feature type="transmembrane region" description="Helical" evidence="1">
    <location>
        <begin position="41"/>
        <end position="62"/>
    </location>
</feature>
<dbReference type="GO" id="GO:0004519">
    <property type="term" value="F:endonuclease activity"/>
    <property type="evidence" value="ECO:0007669"/>
    <property type="project" value="UniProtKB-KW"/>
</dbReference>
<keyword evidence="4" id="KW-0540">Nuclease</keyword>
<keyword evidence="1" id="KW-0472">Membrane</keyword>
<dbReference type="Pfam" id="PF03372">
    <property type="entry name" value="Exo_endo_phos"/>
    <property type="match status" value="1"/>
</dbReference>
<dbReference type="AlphaFoldDB" id="A0A0I9S361"/>
<dbReference type="Gene3D" id="3.60.10.10">
    <property type="entry name" value="Endonuclease/exonuclease/phosphatase"/>
    <property type="match status" value="1"/>
</dbReference>